<evidence type="ECO:0008006" key="5">
    <source>
        <dbReference type="Google" id="ProtNLM"/>
    </source>
</evidence>
<feature type="region of interest" description="Disordered" evidence="1">
    <location>
        <begin position="172"/>
        <end position="198"/>
    </location>
</feature>
<name>A0ABQ4DQI9_9CELL</name>
<dbReference type="Proteomes" id="UP000614741">
    <property type="component" value="Unassembled WGS sequence"/>
</dbReference>
<dbReference type="RefSeq" id="WP_203675932.1">
    <property type="nucleotide sequence ID" value="NZ_BONP01000031.1"/>
</dbReference>
<comment type="caution">
    <text evidence="3">The sequence shown here is derived from an EMBL/GenBank/DDBJ whole genome shotgun (WGS) entry which is preliminary data.</text>
</comment>
<sequence>MSARQARPGRAGPVRSVLRTVGQAAWRPVVIAAAVGLVAAALGMVPRSAVVVALATGTLAAVLLRVDAVPEPRPAGRTHHARDGARGEVQDLAWSMAGRDGRAGERALRHLRTAAARRVARHGLDLTDPEQVDAVTALIGARAHGTLTRRQHPLPTLPDLVHTLGVLERLGPTRTRPATPHPGTDPHPAPDPHPRSPR</sequence>
<evidence type="ECO:0000256" key="1">
    <source>
        <dbReference type="SAM" id="MobiDB-lite"/>
    </source>
</evidence>
<evidence type="ECO:0000256" key="2">
    <source>
        <dbReference type="SAM" id="Phobius"/>
    </source>
</evidence>
<keyword evidence="2" id="KW-1133">Transmembrane helix</keyword>
<accession>A0ABQ4DQI9</accession>
<reference evidence="3 4" key="1">
    <citation type="submission" date="2021-01" db="EMBL/GenBank/DDBJ databases">
        <title>Whole genome shotgun sequence of Cellulomonas phragmiteti NBRC 110785.</title>
        <authorList>
            <person name="Komaki H."/>
            <person name="Tamura T."/>
        </authorList>
    </citation>
    <scope>NUCLEOTIDE SEQUENCE [LARGE SCALE GENOMIC DNA]</scope>
    <source>
        <strain evidence="3 4">NBRC 110785</strain>
    </source>
</reference>
<gene>
    <name evidence="3" type="ORF">Cph01nite_33880</name>
</gene>
<feature type="transmembrane region" description="Helical" evidence="2">
    <location>
        <begin position="24"/>
        <end position="42"/>
    </location>
</feature>
<keyword evidence="2" id="KW-0812">Transmembrane</keyword>
<protein>
    <recommendedName>
        <fullName evidence="5">DUF4129 domain-containing protein</fullName>
    </recommendedName>
</protein>
<dbReference type="EMBL" id="BONP01000031">
    <property type="protein sequence ID" value="GIG41626.1"/>
    <property type="molecule type" value="Genomic_DNA"/>
</dbReference>
<evidence type="ECO:0000313" key="4">
    <source>
        <dbReference type="Proteomes" id="UP000614741"/>
    </source>
</evidence>
<evidence type="ECO:0000313" key="3">
    <source>
        <dbReference type="EMBL" id="GIG41626.1"/>
    </source>
</evidence>
<feature type="compositionally biased region" description="Basic and acidic residues" evidence="1">
    <location>
        <begin position="188"/>
        <end position="198"/>
    </location>
</feature>
<keyword evidence="2" id="KW-0472">Membrane</keyword>
<organism evidence="3 4">
    <name type="scientific">Cellulomonas phragmiteti</name>
    <dbReference type="NCBI Taxonomy" id="478780"/>
    <lineage>
        <taxon>Bacteria</taxon>
        <taxon>Bacillati</taxon>
        <taxon>Actinomycetota</taxon>
        <taxon>Actinomycetes</taxon>
        <taxon>Micrococcales</taxon>
        <taxon>Cellulomonadaceae</taxon>
        <taxon>Cellulomonas</taxon>
    </lineage>
</organism>
<keyword evidence="4" id="KW-1185">Reference proteome</keyword>
<proteinExistence type="predicted"/>